<evidence type="ECO:0000313" key="2">
    <source>
        <dbReference type="Proteomes" id="UP000199601"/>
    </source>
</evidence>
<reference evidence="2" key="1">
    <citation type="submission" date="2015-03" db="EMBL/GenBank/DDBJ databases">
        <authorList>
            <person name="Urmite Genomes"/>
        </authorList>
    </citation>
    <scope>NUCLEOTIDE SEQUENCE [LARGE SCALE GENOMIC DNA]</scope>
    <source>
        <strain evidence="2">CSUR P1344</strain>
    </source>
</reference>
<dbReference type="EMBL" id="CTEC01000002">
    <property type="protein sequence ID" value="CQD20534.1"/>
    <property type="molecule type" value="Genomic_DNA"/>
</dbReference>
<keyword evidence="2" id="KW-1185">Reference proteome</keyword>
<organism evidence="1 2">
    <name type="scientific">Mycobacterium europaeum</name>
    <dbReference type="NCBI Taxonomy" id="761804"/>
    <lineage>
        <taxon>Bacteria</taxon>
        <taxon>Bacillati</taxon>
        <taxon>Actinomycetota</taxon>
        <taxon>Actinomycetes</taxon>
        <taxon>Mycobacteriales</taxon>
        <taxon>Mycobacteriaceae</taxon>
        <taxon>Mycobacterium</taxon>
        <taxon>Mycobacterium simiae complex</taxon>
    </lineage>
</organism>
<dbReference type="AlphaFoldDB" id="A0A0U1DPQ5"/>
<accession>A0A0U1DPQ5</accession>
<protein>
    <submittedName>
        <fullName evidence="1">Uncharacterized protein</fullName>
    </submittedName>
</protein>
<proteinExistence type="predicted"/>
<gene>
    <name evidence="1" type="ORF">BN000_04943</name>
</gene>
<name>A0A0U1DPQ5_9MYCO</name>
<dbReference type="Proteomes" id="UP000199601">
    <property type="component" value="Unassembled WGS sequence"/>
</dbReference>
<evidence type="ECO:0000313" key="1">
    <source>
        <dbReference type="EMBL" id="CQD20534.1"/>
    </source>
</evidence>
<sequence>MYPLFRATNHYRIASYQLTPGGLRCVGNHSIAAFEF</sequence>